<dbReference type="EMBL" id="QDDL01000002">
    <property type="protein sequence ID" value="PVZ70607.1"/>
    <property type="molecule type" value="Genomic_DNA"/>
</dbReference>
<sequence length="214" mass="24214">MKSKNKVISVLKPRLEPLLPNIAIANAANYRKRRPGDTAPAVATNLKINAALSGAVMSAFKMRKKNQKVDTKAPEYWLNTGRDLSVRIKAASKSRPIDLVCDTCSALVLFYLKEYLSGSGHAELFAETKIHHHYVVVNRKLDSHIQDYRTWGSDAFVVDIWQALFSGHEVTKRGGWDTAHHYKHGIYRNPREHAYSTDIVGQRYKLQSDVLVEL</sequence>
<dbReference type="RefSeq" id="WP_116686678.1">
    <property type="nucleotide sequence ID" value="NZ_CAWNYD010000002.1"/>
</dbReference>
<evidence type="ECO:0000313" key="1">
    <source>
        <dbReference type="EMBL" id="PVZ70607.1"/>
    </source>
</evidence>
<dbReference type="Proteomes" id="UP000244906">
    <property type="component" value="Unassembled WGS sequence"/>
</dbReference>
<gene>
    <name evidence="1" type="ORF">DC094_08490</name>
</gene>
<reference evidence="1 2" key="1">
    <citation type="submission" date="2018-04" db="EMBL/GenBank/DDBJ databases">
        <title>Thalassorhabdus spongiae gen. nov., sp. nov., isolated from a marine sponge in South-West Iceland.</title>
        <authorList>
            <person name="Knobloch S."/>
            <person name="Daussin A."/>
            <person name="Johannsson R."/>
            <person name="Marteinsson V.T."/>
        </authorList>
    </citation>
    <scope>NUCLEOTIDE SEQUENCE [LARGE SCALE GENOMIC DNA]</scope>
    <source>
        <strain evidence="1 2">Hp12</strain>
    </source>
</reference>
<comment type="caution">
    <text evidence="1">The sequence shown here is derived from an EMBL/GenBank/DDBJ whole genome shotgun (WGS) entry which is preliminary data.</text>
</comment>
<evidence type="ECO:0000313" key="2">
    <source>
        <dbReference type="Proteomes" id="UP000244906"/>
    </source>
</evidence>
<name>A0A2V1GZ08_9GAMM</name>
<accession>A0A2V1GZ08</accession>
<dbReference type="AlphaFoldDB" id="A0A2V1GZ08"/>
<organism evidence="1 2">
    <name type="scientific">Pelagibaculum spongiae</name>
    <dbReference type="NCBI Taxonomy" id="2080658"/>
    <lineage>
        <taxon>Bacteria</taxon>
        <taxon>Pseudomonadati</taxon>
        <taxon>Pseudomonadota</taxon>
        <taxon>Gammaproteobacteria</taxon>
        <taxon>Oceanospirillales</taxon>
        <taxon>Pelagibaculum</taxon>
    </lineage>
</organism>
<protein>
    <submittedName>
        <fullName evidence="1">Uncharacterized protein</fullName>
    </submittedName>
</protein>
<keyword evidence="2" id="KW-1185">Reference proteome</keyword>
<dbReference type="OrthoDB" id="5633672at2"/>
<proteinExistence type="predicted"/>